<dbReference type="HOGENOM" id="CLU_2970372_0_0_9"/>
<dbReference type="KEGG" id="blr:BRLA_c007190"/>
<evidence type="ECO:0000313" key="2">
    <source>
        <dbReference type="EMBL" id="AIG25077.1"/>
    </source>
</evidence>
<dbReference type="STRING" id="1042163.BRLA_c007190"/>
<evidence type="ECO:0000256" key="1">
    <source>
        <dbReference type="SAM" id="Phobius"/>
    </source>
</evidence>
<keyword evidence="1" id="KW-0812">Transmembrane</keyword>
<feature type="transmembrane region" description="Helical" evidence="1">
    <location>
        <begin position="6"/>
        <end position="22"/>
    </location>
</feature>
<dbReference type="EMBL" id="CP007806">
    <property type="protein sequence ID" value="AIG25077.1"/>
    <property type="molecule type" value="Genomic_DNA"/>
</dbReference>
<protein>
    <submittedName>
        <fullName evidence="2">Uncharacterized protein</fullName>
    </submittedName>
</protein>
<proteinExistence type="predicted"/>
<name>A0A075QXH7_BRELA</name>
<dbReference type="AlphaFoldDB" id="A0A075QXH7"/>
<evidence type="ECO:0000313" key="3">
    <source>
        <dbReference type="Proteomes" id="UP000005850"/>
    </source>
</evidence>
<keyword evidence="1" id="KW-1133">Transmembrane helix</keyword>
<keyword evidence="3" id="KW-1185">Reference proteome</keyword>
<sequence length="58" mass="6431">MGSTRIRFMMLGFIIGVILFFLKDLPTGFRMAAPFYGAGIGLLTDGIIARIKQHRDGK</sequence>
<gene>
    <name evidence="2" type="ORF">BRLA_c007190</name>
</gene>
<reference evidence="2 3" key="1">
    <citation type="journal article" date="2011" name="J. Bacteriol.">
        <title>Genome sequence of Brevibacillus laterosporus LMG 15441, a pathogen of invertebrates.</title>
        <authorList>
            <person name="Djukic M."/>
            <person name="Poehlein A."/>
            <person name="Thurmer A."/>
            <person name="Daniel R."/>
        </authorList>
    </citation>
    <scope>NUCLEOTIDE SEQUENCE [LARGE SCALE GENOMIC DNA]</scope>
    <source>
        <strain evidence="2 3">LMG 15441</strain>
    </source>
</reference>
<accession>A0A075QXH7</accession>
<dbReference type="RefSeq" id="WP_022585652.1">
    <property type="nucleotide sequence ID" value="NZ_CP007806.1"/>
</dbReference>
<dbReference type="Proteomes" id="UP000005850">
    <property type="component" value="Chromosome"/>
</dbReference>
<organism evidence="2 3">
    <name type="scientific">Brevibacillus laterosporus LMG 15441</name>
    <dbReference type="NCBI Taxonomy" id="1042163"/>
    <lineage>
        <taxon>Bacteria</taxon>
        <taxon>Bacillati</taxon>
        <taxon>Bacillota</taxon>
        <taxon>Bacilli</taxon>
        <taxon>Bacillales</taxon>
        <taxon>Paenibacillaceae</taxon>
        <taxon>Brevibacillus</taxon>
    </lineage>
</organism>
<keyword evidence="1" id="KW-0472">Membrane</keyword>